<feature type="region of interest" description="Disordered" evidence="4">
    <location>
        <begin position="1074"/>
        <end position="1167"/>
    </location>
</feature>
<dbReference type="SUPFAM" id="SSF117289">
    <property type="entry name" value="Nucleoporin domain"/>
    <property type="match status" value="1"/>
</dbReference>
<feature type="region of interest" description="Disordered" evidence="4">
    <location>
        <begin position="473"/>
        <end position="500"/>
    </location>
</feature>
<keyword evidence="2" id="KW-0813">Transport</keyword>
<name>A0ABR1EA23_NECAM</name>
<organism evidence="6 7">
    <name type="scientific">Necator americanus</name>
    <name type="common">Human hookworm</name>
    <dbReference type="NCBI Taxonomy" id="51031"/>
    <lineage>
        <taxon>Eukaryota</taxon>
        <taxon>Metazoa</taxon>
        <taxon>Ecdysozoa</taxon>
        <taxon>Nematoda</taxon>
        <taxon>Chromadorea</taxon>
        <taxon>Rhabditida</taxon>
        <taxon>Rhabditina</taxon>
        <taxon>Rhabditomorpha</taxon>
        <taxon>Strongyloidea</taxon>
        <taxon>Ancylostomatidae</taxon>
        <taxon>Bunostominae</taxon>
        <taxon>Necator</taxon>
    </lineage>
</organism>
<protein>
    <recommendedName>
        <fullName evidence="5">Nucleoporin Nup159/Nup146 N-terminal domain-containing protein</fullName>
    </recommendedName>
</protein>
<accession>A0ABR1EA23</accession>
<evidence type="ECO:0000313" key="6">
    <source>
        <dbReference type="EMBL" id="KAK6758881.1"/>
    </source>
</evidence>
<comment type="caution">
    <text evidence="6">The sequence shown here is derived from an EMBL/GenBank/DDBJ whole genome shotgun (WGS) entry which is preliminary data.</text>
</comment>
<comment type="subcellular location">
    <subcellularLocation>
        <location evidence="1">Nucleus</location>
    </subcellularLocation>
</comment>
<dbReference type="InterPro" id="IPR015943">
    <property type="entry name" value="WD40/YVTN_repeat-like_dom_sf"/>
</dbReference>
<evidence type="ECO:0000256" key="4">
    <source>
        <dbReference type="SAM" id="MobiDB-lite"/>
    </source>
</evidence>
<feature type="region of interest" description="Disordered" evidence="4">
    <location>
        <begin position="1363"/>
        <end position="1428"/>
    </location>
</feature>
<feature type="domain" description="Nucleoporin Nup159/Nup146 N-terminal" evidence="5">
    <location>
        <begin position="30"/>
        <end position="251"/>
    </location>
</feature>
<dbReference type="InterPro" id="IPR039462">
    <property type="entry name" value="Nup159/Nup146_N"/>
</dbReference>
<evidence type="ECO:0000256" key="3">
    <source>
        <dbReference type="ARBA" id="ARBA00023242"/>
    </source>
</evidence>
<keyword evidence="7" id="KW-1185">Reference proteome</keyword>
<reference evidence="6 7" key="1">
    <citation type="submission" date="2023-08" db="EMBL/GenBank/DDBJ databases">
        <title>A Necator americanus chromosomal reference genome.</title>
        <authorList>
            <person name="Ilik V."/>
            <person name="Petrzelkova K.J."/>
            <person name="Pardy F."/>
            <person name="Fuh T."/>
            <person name="Niatou-Singa F.S."/>
            <person name="Gouil Q."/>
            <person name="Baker L."/>
            <person name="Ritchie M.E."/>
            <person name="Jex A.R."/>
            <person name="Gazzola D."/>
            <person name="Li H."/>
            <person name="Toshio Fujiwara R."/>
            <person name="Zhan B."/>
            <person name="Aroian R.V."/>
            <person name="Pafco B."/>
            <person name="Schwarz E.M."/>
        </authorList>
    </citation>
    <scope>NUCLEOTIDE SEQUENCE [LARGE SCALE GENOMIC DNA]</scope>
    <source>
        <strain evidence="6 7">Aroian</strain>
        <tissue evidence="6">Whole animal</tissue>
    </source>
</reference>
<sequence>MAQTFACHPLSTLPRVHNFATLNPSLHFQQRLVIASKFQIAVAVANNHELVAFRSTIVHEQSGGASIDTNNIQTKVTVLGSQWEIVSIGLNADETLLGALTHNQHGCFVHIYDVLTLSVDVIGEAISLCTIRVGNSASKGIAFEWNPALSDMFAASDNDRTLSIAKVDMSNQSKYSILGEKKLEANINEISWSPKGKQLVVGDANGKIFQLKPELELVRATNAPESAGGLAVTSLSWLSTTEWLVAYVNEQRSNGGAFMLNIKKDKPPSWTPMNLSGQFSFGETRRLLVDWNVAIVALPGPGQLLGVCKPPNVNAWSTIPLASLPQPSPTSFLCGIAVDLSMQSPIALGDGSSRRLPLILALNSDGSLRSFKLMPPSKDYPDCNVSLVPIDAGKIKQGLRAVEPNSSQKILSEAPSVAPLSQSTTPITGLFAKMGEQKSSTSPFSTVPPTGGLFGGSNVATQSLLNVGTTSGSMIPSTQPSGTAFATSLPPAQTTPKSSLTQAATNVSSVFEKPSTTPALPQQQIVKPTALSGLTTAQPPSLSSITQEKTALDIAEATKAAISVARSSAKDSVEKFSKAWRDSHKDLHSFSINWQKSGSAIDEAISSLTHAENSETADEIQRMVVELDEELCDILRLITEKKEMIKEKTATYKESRDIELSYRQPLNLLERTQSDSIMQKFEDFTIKLHEAKKLLADTKKISTASKPRRVSHFDPKFEGRIHESMKNMARYFAIVRARVDDIERKALHITTQKQLNSNTTIANQSLSNSVVVDHVAYGEVPSSIFITPRPKPIAFERGVSKSQQRAKMLELMATRKEVKTITKKVELMRIDCGASDDTLSSSFLNAPNLDTSLLQKISSPLKVKPVLTMRNASTQADVPSVAPPTLAQTHSVSSALSSLATSKQAITNAADISKTVDDKKLNSTGIVPLATSTPGFKLGENPLKPSGSLFSSTVASATPHVSSAGSLGSASTELNPLGGKSIFGGLQSTVKPASSSADSQPLFASTPKNTTTAASESKSLFGGLGTLTGTLTAEKKDEKKGSLLFNNLGSTVTAESEKKEEKKSLIFGALGSTNNITSEKKDDKSPSLFGSKVSTESPTAENKETKPTSLFGGTANQTTPKSIFGGDSSVKPLSFATSQPDKPSGSENEKDKKDESGDTKVLEAKVPEVKSGGSLFSSTAPATTTVTTTTTTSNIFVPTTTTATTTPSSIFGAPKTTTSQPSAFGSLFGAKDSGAAQGASSASNTVTFSFKPRTEAEASQPTASFTFAPKPSGSSLGFAAAAAAAASTDNDEGMDDDGVTGATPQGTSSIFGGGFMSGIGSTTGTNANKNVFGMGTSNLVKNTTTQPTTSLFKGGQTSLFGANPQSSSFASAAQQAAQSNTSPSSAMSKSVFGGSPKFGGPPVFGGKPVFGSPTTQQTSAFGGASATSGGFSSFSGNKSLFGGATSGSSSLFGGGTSNQSQQKSSLFGGGQPSSSFSTWR</sequence>
<feature type="region of interest" description="Disordered" evidence="4">
    <location>
        <begin position="992"/>
        <end position="1011"/>
    </location>
</feature>
<dbReference type="PANTHER" id="PTHR23193:SF46">
    <property type="entry name" value="NUCLEAR PORE COMPLEX PROTEIN NUP214"/>
    <property type="match status" value="1"/>
</dbReference>
<dbReference type="PANTHER" id="PTHR23193">
    <property type="entry name" value="NUCLEAR PORE COMPLEX PROTEIN NUP"/>
    <property type="match status" value="1"/>
</dbReference>
<keyword evidence="3" id="KW-0539">Nucleus</keyword>
<evidence type="ECO:0000259" key="5">
    <source>
        <dbReference type="Pfam" id="PF16755"/>
    </source>
</evidence>
<dbReference type="InterPro" id="IPR026054">
    <property type="entry name" value="Nucleoporin"/>
</dbReference>
<feature type="compositionally biased region" description="Basic and acidic residues" evidence="4">
    <location>
        <begin position="1147"/>
        <end position="1167"/>
    </location>
</feature>
<evidence type="ECO:0000256" key="2">
    <source>
        <dbReference type="ARBA" id="ARBA00022448"/>
    </source>
</evidence>
<dbReference type="Proteomes" id="UP001303046">
    <property type="component" value="Unassembled WGS sequence"/>
</dbReference>
<proteinExistence type="predicted"/>
<dbReference type="Pfam" id="PF16755">
    <property type="entry name" value="Beta-prop_NUP159_NUP214"/>
    <property type="match status" value="1"/>
</dbReference>
<dbReference type="EMBL" id="JAVFWL010000005">
    <property type="protein sequence ID" value="KAK6758881.1"/>
    <property type="molecule type" value="Genomic_DNA"/>
</dbReference>
<dbReference type="Gene3D" id="2.130.10.10">
    <property type="entry name" value="YVTN repeat-like/Quinoprotein amine dehydrogenase"/>
    <property type="match status" value="1"/>
</dbReference>
<gene>
    <name evidence="6" type="primary">Necator_chrV.g21028</name>
    <name evidence="6" type="ORF">RB195_016235</name>
</gene>
<feature type="region of interest" description="Disordered" evidence="4">
    <location>
        <begin position="1448"/>
        <end position="1480"/>
    </location>
</feature>
<evidence type="ECO:0000313" key="7">
    <source>
        <dbReference type="Proteomes" id="UP001303046"/>
    </source>
</evidence>
<evidence type="ECO:0000256" key="1">
    <source>
        <dbReference type="ARBA" id="ARBA00004123"/>
    </source>
</evidence>